<feature type="signal peptide" evidence="3">
    <location>
        <begin position="1"/>
        <end position="19"/>
    </location>
</feature>
<gene>
    <name evidence="4" type="ORF">niasHT_020625</name>
</gene>
<dbReference type="AlphaFoldDB" id="A0ABD2KLG2"/>
<evidence type="ECO:0000256" key="1">
    <source>
        <dbReference type="SAM" id="MobiDB-lite"/>
    </source>
</evidence>
<evidence type="ECO:0000313" key="4">
    <source>
        <dbReference type="EMBL" id="KAL3103602.1"/>
    </source>
</evidence>
<feature type="compositionally biased region" description="Pro residues" evidence="1">
    <location>
        <begin position="144"/>
        <end position="154"/>
    </location>
</feature>
<keyword evidence="2" id="KW-0472">Membrane</keyword>
<keyword evidence="5" id="KW-1185">Reference proteome</keyword>
<evidence type="ECO:0000313" key="5">
    <source>
        <dbReference type="Proteomes" id="UP001620626"/>
    </source>
</evidence>
<evidence type="ECO:0000256" key="2">
    <source>
        <dbReference type="SAM" id="Phobius"/>
    </source>
</evidence>
<dbReference type="Proteomes" id="UP001620626">
    <property type="component" value="Unassembled WGS sequence"/>
</dbReference>
<keyword evidence="3" id="KW-0732">Signal</keyword>
<reference evidence="4 5" key="1">
    <citation type="submission" date="2024-10" db="EMBL/GenBank/DDBJ databases">
        <authorList>
            <person name="Kim D."/>
        </authorList>
    </citation>
    <scope>NUCLEOTIDE SEQUENCE [LARGE SCALE GENOMIC DNA]</scope>
    <source>
        <strain evidence="4">BH-2024</strain>
    </source>
</reference>
<feature type="transmembrane region" description="Helical" evidence="2">
    <location>
        <begin position="211"/>
        <end position="229"/>
    </location>
</feature>
<protein>
    <submittedName>
        <fullName evidence="4">Uncharacterized protein</fullName>
    </submittedName>
</protein>
<keyword evidence="2" id="KW-0812">Transmembrane</keyword>
<sequence>MKLFLQLNVLFACFLSAKLLSCRKGIIGTVDKPFVDKELTSSSTACPEKNELKFCAKTVCFREGKAEQYVTVYACSTIITDCNAAGPEFLAKKECQANGSTEEACGEEAKKDKGNFIKKYGNYRCEQCQFGKVNEDNGNAKFPPYQPKTPPPNPAIASTASLPNPENTSVSVPPKPQNGIDIVFSDMDIPLGVPPSAGSGRSTEPGTGQHFVIVFVAVAFVGTAIRHGILL</sequence>
<name>A0ABD2KLG2_9BILA</name>
<feature type="chain" id="PRO_5044756442" evidence="3">
    <location>
        <begin position="20"/>
        <end position="231"/>
    </location>
</feature>
<feature type="compositionally biased region" description="Polar residues" evidence="1">
    <location>
        <begin position="156"/>
        <end position="171"/>
    </location>
</feature>
<accession>A0ABD2KLG2</accession>
<proteinExistence type="predicted"/>
<organism evidence="4 5">
    <name type="scientific">Heterodera trifolii</name>
    <dbReference type="NCBI Taxonomy" id="157864"/>
    <lineage>
        <taxon>Eukaryota</taxon>
        <taxon>Metazoa</taxon>
        <taxon>Ecdysozoa</taxon>
        <taxon>Nematoda</taxon>
        <taxon>Chromadorea</taxon>
        <taxon>Rhabditida</taxon>
        <taxon>Tylenchina</taxon>
        <taxon>Tylenchomorpha</taxon>
        <taxon>Tylenchoidea</taxon>
        <taxon>Heteroderidae</taxon>
        <taxon>Heteroderinae</taxon>
        <taxon>Heterodera</taxon>
    </lineage>
</organism>
<keyword evidence="2" id="KW-1133">Transmembrane helix</keyword>
<dbReference type="EMBL" id="JBICBT010000731">
    <property type="protein sequence ID" value="KAL3103602.1"/>
    <property type="molecule type" value="Genomic_DNA"/>
</dbReference>
<feature type="region of interest" description="Disordered" evidence="1">
    <location>
        <begin position="139"/>
        <end position="177"/>
    </location>
</feature>
<comment type="caution">
    <text evidence="4">The sequence shown here is derived from an EMBL/GenBank/DDBJ whole genome shotgun (WGS) entry which is preliminary data.</text>
</comment>
<evidence type="ECO:0000256" key="3">
    <source>
        <dbReference type="SAM" id="SignalP"/>
    </source>
</evidence>